<name>A0AAV2ZIS2_9STRA</name>
<comment type="caution">
    <text evidence="3">The sequence shown here is derived from an EMBL/GenBank/DDBJ whole genome shotgun (WGS) entry which is preliminary data.</text>
</comment>
<evidence type="ECO:0000259" key="2">
    <source>
        <dbReference type="Pfam" id="PF00085"/>
    </source>
</evidence>
<keyword evidence="4" id="KW-1185">Reference proteome</keyword>
<dbReference type="Pfam" id="PF00085">
    <property type="entry name" value="Thioredoxin"/>
    <property type="match status" value="1"/>
</dbReference>
<evidence type="ECO:0000313" key="3">
    <source>
        <dbReference type="EMBL" id="DBA03995.1"/>
    </source>
</evidence>
<organism evidence="3 4">
    <name type="scientific">Lagenidium giganteum</name>
    <dbReference type="NCBI Taxonomy" id="4803"/>
    <lineage>
        <taxon>Eukaryota</taxon>
        <taxon>Sar</taxon>
        <taxon>Stramenopiles</taxon>
        <taxon>Oomycota</taxon>
        <taxon>Peronosporomycetes</taxon>
        <taxon>Pythiales</taxon>
        <taxon>Pythiaceae</taxon>
    </lineage>
</organism>
<keyword evidence="1" id="KW-0175">Coiled coil</keyword>
<dbReference type="SUPFAM" id="SSF52833">
    <property type="entry name" value="Thioredoxin-like"/>
    <property type="match status" value="1"/>
</dbReference>
<dbReference type="InterPro" id="IPR013766">
    <property type="entry name" value="Thioredoxin_domain"/>
</dbReference>
<gene>
    <name evidence="3" type="ORF">N0F65_010648</name>
</gene>
<protein>
    <recommendedName>
        <fullName evidence="2">Thioredoxin domain-containing protein</fullName>
    </recommendedName>
</protein>
<dbReference type="Proteomes" id="UP001146120">
    <property type="component" value="Unassembled WGS sequence"/>
</dbReference>
<proteinExistence type="predicted"/>
<evidence type="ECO:0000256" key="1">
    <source>
        <dbReference type="SAM" id="Coils"/>
    </source>
</evidence>
<reference evidence="3" key="1">
    <citation type="submission" date="2022-11" db="EMBL/GenBank/DDBJ databases">
        <authorList>
            <person name="Morgan W.R."/>
            <person name="Tartar A."/>
        </authorList>
    </citation>
    <scope>NUCLEOTIDE SEQUENCE</scope>
    <source>
        <strain evidence="3">ARSEF 373</strain>
    </source>
</reference>
<reference evidence="3" key="2">
    <citation type="journal article" date="2023" name="Microbiol Resour">
        <title>Decontamination and Annotation of the Draft Genome Sequence of the Oomycete Lagenidium giganteum ARSEF 373.</title>
        <authorList>
            <person name="Morgan W.R."/>
            <person name="Tartar A."/>
        </authorList>
    </citation>
    <scope>NUCLEOTIDE SEQUENCE</scope>
    <source>
        <strain evidence="3">ARSEF 373</strain>
    </source>
</reference>
<feature type="domain" description="Thioredoxin" evidence="2">
    <location>
        <begin position="77"/>
        <end position="162"/>
    </location>
</feature>
<evidence type="ECO:0000313" key="4">
    <source>
        <dbReference type="Proteomes" id="UP001146120"/>
    </source>
</evidence>
<dbReference type="EMBL" id="DAKRPA010000013">
    <property type="protein sequence ID" value="DBA03995.1"/>
    <property type="molecule type" value="Genomic_DNA"/>
</dbReference>
<dbReference type="AlphaFoldDB" id="A0AAV2ZIS2"/>
<dbReference type="PANTHER" id="PTHR21148">
    <property type="entry name" value="THIOREDOXIN DOMAIN-CONTAINING PROTEIN 9"/>
    <property type="match status" value="1"/>
</dbReference>
<dbReference type="Gene3D" id="3.40.30.10">
    <property type="entry name" value="Glutaredoxin"/>
    <property type="match status" value="1"/>
</dbReference>
<sequence length="240" mass="27683">MAAQQNAELVARLVGDKVLESLEQQESELDEKIKQLERADDDELERIRERRMQQMKQQMQKAQEMRAAGHGEYSLLTETQEFFDVIKKSDKVVVHFFTPQNSFCQLIDGHLQRLAPHHLEARFVRMNAEKSEFLVQKLGIWMIPCIALIKGQKVVKMVQGLDELGGTDKFSTSFLAYYMSVHEVLKYDGPDPEGPTDECCGKYLRADGQSGRSAQQVREEQMSKIRQSIYYDSDLEEEDD</sequence>
<dbReference type="InterPro" id="IPR036249">
    <property type="entry name" value="Thioredoxin-like_sf"/>
</dbReference>
<accession>A0AAV2ZIS2</accession>
<feature type="coiled-coil region" evidence="1">
    <location>
        <begin position="19"/>
        <end position="65"/>
    </location>
</feature>